<dbReference type="InterPro" id="IPR032675">
    <property type="entry name" value="LRR_dom_sf"/>
</dbReference>
<evidence type="ECO:0000313" key="10">
    <source>
        <dbReference type="EMBL" id="KAK9867926.1"/>
    </source>
</evidence>
<keyword evidence="6" id="KW-0966">Cell projection</keyword>
<dbReference type="Pfam" id="PF11566">
    <property type="entry name" value="PI31_Prot_N"/>
    <property type="match status" value="1"/>
</dbReference>
<dbReference type="PANTHER" id="PTHR45973:SF9">
    <property type="entry name" value="LEUCINE-RICH REPEAT-CONTAINING PROTEIN 46"/>
    <property type="match status" value="1"/>
</dbReference>
<name>A0AAW1TDK7_9CHLO</name>
<keyword evidence="11" id="KW-1185">Reference proteome</keyword>
<evidence type="ECO:0008006" key="12">
    <source>
        <dbReference type="Google" id="ProtNLM"/>
    </source>
</evidence>
<feature type="region of interest" description="Disordered" evidence="7">
    <location>
        <begin position="213"/>
        <end position="239"/>
    </location>
</feature>
<dbReference type="Proteomes" id="UP001485043">
    <property type="component" value="Unassembled WGS sequence"/>
</dbReference>
<dbReference type="EMBL" id="JALJOV010000055">
    <property type="protein sequence ID" value="KAK9867926.1"/>
    <property type="molecule type" value="Genomic_DNA"/>
</dbReference>
<feature type="compositionally biased region" description="Low complexity" evidence="7">
    <location>
        <begin position="213"/>
        <end position="230"/>
    </location>
</feature>
<evidence type="ECO:0000259" key="9">
    <source>
        <dbReference type="Pfam" id="PF11566"/>
    </source>
</evidence>
<keyword evidence="4" id="KW-0677">Repeat</keyword>
<accession>A0AAW1TDK7</accession>
<dbReference type="Pfam" id="PF08577">
    <property type="entry name" value="PI31_Prot_C"/>
    <property type="match status" value="1"/>
</dbReference>
<dbReference type="InterPro" id="IPR050576">
    <property type="entry name" value="Cilia_flagella_integrity"/>
</dbReference>
<dbReference type="Gene3D" id="3.40.1000.30">
    <property type="match status" value="1"/>
</dbReference>
<feature type="compositionally biased region" description="Pro residues" evidence="7">
    <location>
        <begin position="176"/>
        <end position="188"/>
    </location>
</feature>
<feature type="region of interest" description="Disordered" evidence="7">
    <location>
        <begin position="538"/>
        <end position="593"/>
    </location>
</feature>
<organism evidence="10 11">
    <name type="scientific">Apatococcus fuscideae</name>
    <dbReference type="NCBI Taxonomy" id="2026836"/>
    <lineage>
        <taxon>Eukaryota</taxon>
        <taxon>Viridiplantae</taxon>
        <taxon>Chlorophyta</taxon>
        <taxon>core chlorophytes</taxon>
        <taxon>Trebouxiophyceae</taxon>
        <taxon>Chlorellales</taxon>
        <taxon>Chlorellaceae</taxon>
        <taxon>Apatococcus</taxon>
    </lineage>
</organism>
<dbReference type="InterPro" id="IPR021625">
    <property type="entry name" value="PI31_Prot_N"/>
</dbReference>
<keyword evidence="5" id="KW-0969">Cilium</keyword>
<comment type="subcellular location">
    <subcellularLocation>
        <location evidence="1">Cytoplasm</location>
        <location evidence="1">Cytoskeleton</location>
        <location evidence="1">Cilium axoneme</location>
    </subcellularLocation>
</comment>
<reference evidence="10 11" key="1">
    <citation type="journal article" date="2024" name="Nat. Commun.">
        <title>Phylogenomics reveals the evolutionary origins of lichenization in chlorophyte algae.</title>
        <authorList>
            <person name="Puginier C."/>
            <person name="Libourel C."/>
            <person name="Otte J."/>
            <person name="Skaloud P."/>
            <person name="Haon M."/>
            <person name="Grisel S."/>
            <person name="Petersen M."/>
            <person name="Berrin J.G."/>
            <person name="Delaux P.M."/>
            <person name="Dal Grande F."/>
            <person name="Keller J."/>
        </authorList>
    </citation>
    <scope>NUCLEOTIDE SEQUENCE [LARGE SCALE GENOMIC DNA]</scope>
    <source>
        <strain evidence="10 11">SAG 2523</strain>
    </source>
</reference>
<dbReference type="Pfam" id="PF14580">
    <property type="entry name" value="LRR_9"/>
    <property type="match status" value="1"/>
</dbReference>
<dbReference type="AlphaFoldDB" id="A0AAW1TDK7"/>
<feature type="domain" description="PI31 proteasome regulator N-terminal" evidence="9">
    <location>
        <begin position="15"/>
        <end position="125"/>
    </location>
</feature>
<feature type="region of interest" description="Disordered" evidence="7">
    <location>
        <begin position="130"/>
        <end position="191"/>
    </location>
</feature>
<feature type="domain" description="PI31 proteasome regulator C-terminal" evidence="8">
    <location>
        <begin position="169"/>
        <end position="236"/>
    </location>
</feature>
<comment type="similarity">
    <text evidence="2">Belongs to the proteasome inhibitor PI31 family.</text>
</comment>
<evidence type="ECO:0000259" key="8">
    <source>
        <dbReference type="Pfam" id="PF08577"/>
    </source>
</evidence>
<evidence type="ECO:0000256" key="7">
    <source>
        <dbReference type="SAM" id="MobiDB-lite"/>
    </source>
</evidence>
<evidence type="ECO:0000313" key="11">
    <source>
        <dbReference type="Proteomes" id="UP001485043"/>
    </source>
</evidence>
<evidence type="ECO:0000256" key="5">
    <source>
        <dbReference type="ARBA" id="ARBA00023069"/>
    </source>
</evidence>
<dbReference type="PANTHER" id="PTHR45973">
    <property type="entry name" value="PROTEIN PHOSPHATASE 1 REGULATORY SUBUNIT SDS22-RELATED"/>
    <property type="match status" value="1"/>
</dbReference>
<evidence type="ECO:0000256" key="1">
    <source>
        <dbReference type="ARBA" id="ARBA00004430"/>
    </source>
</evidence>
<feature type="region of interest" description="Disordered" evidence="7">
    <location>
        <begin position="495"/>
        <end position="518"/>
    </location>
</feature>
<dbReference type="GO" id="GO:0005930">
    <property type="term" value="C:axoneme"/>
    <property type="evidence" value="ECO:0007669"/>
    <property type="project" value="UniProtKB-SubCell"/>
</dbReference>
<evidence type="ECO:0000256" key="4">
    <source>
        <dbReference type="ARBA" id="ARBA00022737"/>
    </source>
</evidence>
<dbReference type="SUPFAM" id="SSF52075">
    <property type="entry name" value="Outer arm dynein light chain 1"/>
    <property type="match status" value="1"/>
</dbReference>
<feature type="compositionally biased region" description="Low complexity" evidence="7">
    <location>
        <begin position="130"/>
        <end position="143"/>
    </location>
</feature>
<evidence type="ECO:0000256" key="6">
    <source>
        <dbReference type="ARBA" id="ARBA00023273"/>
    </source>
</evidence>
<evidence type="ECO:0000256" key="2">
    <source>
        <dbReference type="ARBA" id="ARBA00006405"/>
    </source>
</evidence>
<keyword evidence="3" id="KW-0433">Leucine-rich repeat</keyword>
<feature type="compositionally biased region" description="Acidic residues" evidence="7">
    <location>
        <begin position="503"/>
        <end position="518"/>
    </location>
</feature>
<dbReference type="PROSITE" id="PS51450">
    <property type="entry name" value="LRR"/>
    <property type="match status" value="2"/>
</dbReference>
<dbReference type="Gene3D" id="3.80.10.10">
    <property type="entry name" value="Ribonuclease Inhibitor"/>
    <property type="match status" value="2"/>
</dbReference>
<feature type="compositionally biased region" description="Low complexity" evidence="7">
    <location>
        <begin position="560"/>
        <end position="571"/>
    </location>
</feature>
<dbReference type="InterPro" id="IPR013886">
    <property type="entry name" value="PI31_Prot_C"/>
</dbReference>
<comment type="caution">
    <text evidence="10">The sequence shown here is derived from an EMBL/GenBank/DDBJ whole genome shotgun (WGS) entry which is preliminary data.</text>
</comment>
<dbReference type="InterPro" id="IPR001611">
    <property type="entry name" value="Leu-rich_rpt"/>
</dbReference>
<evidence type="ECO:0000256" key="3">
    <source>
        <dbReference type="ARBA" id="ARBA00022614"/>
    </source>
</evidence>
<proteinExistence type="inferred from homology"/>
<dbReference type="SMART" id="SM00365">
    <property type="entry name" value="LRR_SD22"/>
    <property type="match status" value="3"/>
</dbReference>
<gene>
    <name evidence="10" type="ORF">WJX84_009515</name>
</gene>
<sequence>MASASVLQAIIRASRPKFRNAHDRVAFAVHSFMLAVGARLVAVGKSAEEASSESLTSVEEVSVDGWNELSDAYAFAYTDAEGKDPSVVKCVILGDQLLVHVLQLGRSSEPQLLELDVGKYTNASTDLVAGYSDLDGLDPSSGSLREERDGNRPNPLQIGQGRKGDLPMGTGDLVPPGFPAPGLGPGPPGFGGMPGSRTGGMHMGPDDPLFAGRRGMSMGPGSSSLPPGSRYDPIGPPGMPGFHPDDFTPQGRGQRLGPEEHQLYVTPQLNDKLYCNYKGFESISNLEPYTGLKALFLEGNALDSLQGLPKLEELKCLYVQQNMIHKLDGLEQIENLNTLNISSNNLEQLDNISKCQQLETLICTNNKLDRKDSLEPLKDCANLHTVDLQNNKLEDPEILEVFASLPDLRCLYLKGNPVVSKISNYRKKLISSIKSLTYLDDRPIFDVERRCAEAWSEGGLDAERQARVDAKKEDDDRDRRNFENLQRIRAQAFRARRKAEGLPDGDTDPFFDTVDDSDWQAPEEPAELISARQHLDAGQVSAEEATAEGMGESPEVKTHAGSAAGGQAAPAYVETAGVTHQQGPAPTDDDETDLTKYLHLEKSSKAQHFSAAPALPPKGKVLIEELDELD</sequence>
<protein>
    <recommendedName>
        <fullName evidence="12">Dynein assembly factor 1, axonemal homolog</fullName>
    </recommendedName>
</protein>